<keyword evidence="8 13" id="KW-1133">Transmembrane helix</keyword>
<evidence type="ECO:0000256" key="7">
    <source>
        <dbReference type="ARBA" id="ARBA00022832"/>
    </source>
</evidence>
<evidence type="ECO:0000256" key="8">
    <source>
        <dbReference type="ARBA" id="ARBA00022989"/>
    </source>
</evidence>
<evidence type="ECO:0000256" key="13">
    <source>
        <dbReference type="RuleBase" id="RU363109"/>
    </source>
</evidence>
<evidence type="ECO:0000256" key="11">
    <source>
        <dbReference type="ARBA" id="ARBA00023160"/>
    </source>
</evidence>
<keyword evidence="10 13" id="KW-0472">Membrane</keyword>
<comment type="pathway">
    <text evidence="2 13">Lipid metabolism; fatty acid biosynthesis.</text>
</comment>
<protein>
    <recommendedName>
        <fullName evidence="4 13">Very-long-chain (3R)-3-hydroxyacyl-CoA dehydratase</fullName>
        <ecNumber evidence="4 13">4.2.1.134</ecNumber>
    </recommendedName>
</protein>
<evidence type="ECO:0000256" key="9">
    <source>
        <dbReference type="ARBA" id="ARBA00023098"/>
    </source>
</evidence>
<dbReference type="AlphaFoldDB" id="A0A8S3PYZ2"/>
<keyword evidence="14" id="KW-0175">Coiled coil</keyword>
<proteinExistence type="inferred from homology"/>
<name>A0A8S3PYZ2_MYTED</name>
<comment type="similarity">
    <text evidence="3 13">Belongs to the very long-chain fatty acids dehydratase HACD family.</text>
</comment>
<evidence type="ECO:0000256" key="6">
    <source>
        <dbReference type="ARBA" id="ARBA00022692"/>
    </source>
</evidence>
<keyword evidence="7 13" id="KW-0276">Fatty acid metabolism</keyword>
<evidence type="ECO:0000313" key="16">
    <source>
        <dbReference type="Proteomes" id="UP000683360"/>
    </source>
</evidence>
<gene>
    <name evidence="15" type="ORF">MEDL_3378</name>
</gene>
<dbReference type="Gene3D" id="3.60.10.10">
    <property type="entry name" value="Endonuclease/exonuclease/phosphatase"/>
    <property type="match status" value="1"/>
</dbReference>
<keyword evidence="6 13" id="KW-0812">Transmembrane</keyword>
<dbReference type="SUPFAM" id="SSF56219">
    <property type="entry name" value="DNase I-like"/>
    <property type="match status" value="1"/>
</dbReference>
<comment type="subcellular location">
    <subcellularLocation>
        <location evidence="13">Endoplasmic reticulum membrane</location>
        <topology evidence="13">Multi-pass membrane protein</topology>
    </subcellularLocation>
    <subcellularLocation>
        <location evidence="1">Membrane</location>
        <topology evidence="1">Multi-pass membrane protein</topology>
    </subcellularLocation>
</comment>
<feature type="transmembrane region" description="Helical" evidence="13">
    <location>
        <begin position="676"/>
        <end position="699"/>
    </location>
</feature>
<dbReference type="GO" id="GO:0042761">
    <property type="term" value="P:very long-chain fatty acid biosynthetic process"/>
    <property type="evidence" value="ECO:0007669"/>
    <property type="project" value="TreeGrafter"/>
</dbReference>
<evidence type="ECO:0000256" key="4">
    <source>
        <dbReference type="ARBA" id="ARBA00013122"/>
    </source>
</evidence>
<feature type="transmembrane region" description="Helical" evidence="13">
    <location>
        <begin position="811"/>
        <end position="832"/>
    </location>
</feature>
<evidence type="ECO:0000256" key="14">
    <source>
        <dbReference type="SAM" id="Coils"/>
    </source>
</evidence>
<dbReference type="GO" id="GO:0102158">
    <property type="term" value="F:very-long-chain (3R)-3-hydroxyacyl-CoA dehydratase activity"/>
    <property type="evidence" value="ECO:0007669"/>
    <property type="project" value="UniProtKB-EC"/>
</dbReference>
<feature type="coiled-coil region" evidence="14">
    <location>
        <begin position="26"/>
        <end position="53"/>
    </location>
</feature>
<keyword evidence="5 13" id="KW-0444">Lipid biosynthesis</keyword>
<evidence type="ECO:0000256" key="12">
    <source>
        <dbReference type="ARBA" id="ARBA00023239"/>
    </source>
</evidence>
<dbReference type="InterPro" id="IPR007482">
    <property type="entry name" value="Tyr_Pase-like_PTPLA"/>
</dbReference>
<dbReference type="EC" id="4.2.1.134" evidence="4 13"/>
<evidence type="ECO:0000256" key="3">
    <source>
        <dbReference type="ARBA" id="ARBA00007811"/>
    </source>
</evidence>
<keyword evidence="11 13" id="KW-0275">Fatty acid biosynthesis</keyword>
<evidence type="ECO:0000313" key="15">
    <source>
        <dbReference type="EMBL" id="CAG2187924.1"/>
    </source>
</evidence>
<dbReference type="InterPro" id="IPR036691">
    <property type="entry name" value="Endo/exonu/phosph_ase_sf"/>
</dbReference>
<comment type="caution">
    <text evidence="15">The sequence shown here is derived from an EMBL/GenBank/DDBJ whole genome shotgun (WGS) entry which is preliminary data.</text>
</comment>
<dbReference type="GO" id="GO:0030148">
    <property type="term" value="P:sphingolipid biosynthetic process"/>
    <property type="evidence" value="ECO:0007669"/>
    <property type="project" value="TreeGrafter"/>
</dbReference>
<dbReference type="OrthoDB" id="2157530at2759"/>
<evidence type="ECO:0000256" key="10">
    <source>
        <dbReference type="ARBA" id="ARBA00023136"/>
    </source>
</evidence>
<dbReference type="PANTHER" id="PTHR11035:SF35">
    <property type="entry name" value="VERY-LONG-CHAIN (3R)-3-HYDROXYACYL-COA DEHYDRATASE"/>
    <property type="match status" value="1"/>
</dbReference>
<keyword evidence="12 13" id="KW-0456">Lyase</keyword>
<keyword evidence="16" id="KW-1185">Reference proteome</keyword>
<dbReference type="EMBL" id="CAJPWZ010000191">
    <property type="protein sequence ID" value="CAG2187924.1"/>
    <property type="molecule type" value="Genomic_DNA"/>
</dbReference>
<feature type="transmembrane region" description="Helical" evidence="13">
    <location>
        <begin position="852"/>
        <end position="872"/>
    </location>
</feature>
<accession>A0A8S3PYZ2</accession>
<evidence type="ECO:0000256" key="1">
    <source>
        <dbReference type="ARBA" id="ARBA00004141"/>
    </source>
</evidence>
<reference evidence="15" key="1">
    <citation type="submission" date="2021-03" db="EMBL/GenBank/DDBJ databases">
        <authorList>
            <person name="Bekaert M."/>
        </authorList>
    </citation>
    <scope>NUCLEOTIDE SEQUENCE</scope>
</reference>
<dbReference type="Pfam" id="PF04387">
    <property type="entry name" value="PTPLA"/>
    <property type="match status" value="1"/>
</dbReference>
<comment type="catalytic activity">
    <reaction evidence="13">
        <text>a very-long-chain (3R)-3-hydroxyacyl-CoA = a very-long-chain (2E)-enoyl-CoA + H2O</text>
        <dbReference type="Rhea" id="RHEA:45812"/>
        <dbReference type="ChEBI" id="CHEBI:15377"/>
        <dbReference type="ChEBI" id="CHEBI:83728"/>
        <dbReference type="ChEBI" id="CHEBI:85440"/>
        <dbReference type="EC" id="4.2.1.134"/>
    </reaction>
</comment>
<keyword evidence="9 13" id="KW-0443">Lipid metabolism</keyword>
<dbReference type="GO" id="GO:0030497">
    <property type="term" value="P:fatty acid elongation"/>
    <property type="evidence" value="ECO:0007669"/>
    <property type="project" value="TreeGrafter"/>
</dbReference>
<keyword evidence="13" id="KW-0256">Endoplasmic reticulum</keyword>
<dbReference type="Proteomes" id="UP000683360">
    <property type="component" value="Unassembled WGS sequence"/>
</dbReference>
<dbReference type="PANTHER" id="PTHR11035">
    <property type="entry name" value="VERY-LONG-CHAIN (3R)-3-HYDROXYACYL-COA DEHYDRATASE"/>
    <property type="match status" value="1"/>
</dbReference>
<dbReference type="GO" id="GO:0005789">
    <property type="term" value="C:endoplasmic reticulum membrane"/>
    <property type="evidence" value="ECO:0007669"/>
    <property type="project" value="UniProtKB-SubCell"/>
</dbReference>
<organism evidence="15 16">
    <name type="scientific">Mytilus edulis</name>
    <name type="common">Blue mussel</name>
    <dbReference type="NCBI Taxonomy" id="6550"/>
    <lineage>
        <taxon>Eukaryota</taxon>
        <taxon>Metazoa</taxon>
        <taxon>Spiralia</taxon>
        <taxon>Lophotrochozoa</taxon>
        <taxon>Mollusca</taxon>
        <taxon>Bivalvia</taxon>
        <taxon>Autobranchia</taxon>
        <taxon>Pteriomorphia</taxon>
        <taxon>Mytilida</taxon>
        <taxon>Mytiloidea</taxon>
        <taxon>Mytilidae</taxon>
        <taxon>Mytilinae</taxon>
        <taxon>Mytilus</taxon>
    </lineage>
</organism>
<evidence type="ECO:0000256" key="2">
    <source>
        <dbReference type="ARBA" id="ARBA00005194"/>
    </source>
</evidence>
<evidence type="ECO:0000256" key="5">
    <source>
        <dbReference type="ARBA" id="ARBA00022516"/>
    </source>
</evidence>
<feature type="transmembrane region" description="Helical" evidence="13">
    <location>
        <begin position="720"/>
        <end position="748"/>
    </location>
</feature>
<comment type="function">
    <text evidence="13">Catalyzes the third of the four reactions of the long-chain fatty acids elongation cycle. This endoplasmic reticulum-bound enzymatic process, allows the addition of two carbons to the chain of long- and very long-chain fatty acids/VLCFAs per cycle. This enzyme catalyzes the dehydration of the 3-hydroxyacyl-CoA intermediate into trans-2,3-enoyl-CoA, within each cycle of fatty acid elongation. Thereby, it participates to the production of VLCFAs of different chain lengths that are involved in multiple biological processes as precursors of membrane lipids and lipid mediators.</text>
</comment>
<sequence length="892" mass="101928">MAANTQQTDDELSGNLLYDKDAKVILMEILKSLRVLTDRIEKIEKEVQKIDGIKEGLSNLSTRVQTNEETIVEIQDRNSKVEESVEKMGQIVHTIVDKYSANAEEISQIKDRMETIGEDNGTSSNIAIKELKADMLDLKCRSMSDNLVFSGLAFQREESCQLKIQNFLLNELDIPYKVNLGSVHRFGKPGLNGARPIVAKFIHRDELEDVLKNTFKLKGKQFGISEQFPIEIERKRKELYPVMKKAKKEGKKVKLVRDKLYINGKPHVSLDTKPNGTEYRDVLLRQAQQNSYRNKTVNERPFKRSRQESGNNDAINEETITTPINKIGKRRSGGLAVAYKNHLKDNIEYIKTESKFVLWCKISKVINRLDDILLGIIYIPPEYTSYSSIDAINEIEMELFELSHKFSKCLLVGDFNARTGSEDDFIFVPDSESHVVDIENIQINAVCNLDQYDFSRKRNSRDKNKNRFGNQLLEFCKGNNFFIMNGRTLGDIDGKFTCRNSSVVDYCLCSAELIQNFTDFKVHDFSSLYSDVHSPIEISLKQTDQEVSTKCSDDARTNEQKINNWTNEKSYKFLECLNLTEIENINSEIDDTTVVTQETVDMIISKIGKVLINSAETLLGLKSVQERSQNIEKINHGLTMTAKPLGQNSMSNEEEMMKQLEKELKSIESDVPDFKIGYLFLYNLFQFVGFTYITVALIVKYTRLGEAALKTGFDTVGTQLMVVQAVAVMEIVHPLLGIVKTSAIAPFLQVLGRNFSLFVILYHEPRLHTAPAVFCLFFVWSAIECFRYPFYMLSTLGKKIGFITWLRYTAWIPLYPLGILLEGTVGIMAIPLYEDTEMFTLQLPNSANMAFYFPYLLHAYLLLLLFGGYQLLNYMYSQRKKVIGVGRKKKSA</sequence>
<feature type="transmembrane region" description="Helical" evidence="13">
    <location>
        <begin position="768"/>
        <end position="790"/>
    </location>
</feature>